<reference evidence="2" key="1">
    <citation type="journal article" date="2021" name="IMA Fungus">
        <title>Genomic characterization of three marine fungi, including Emericellopsis atlantica sp. nov. with signatures of a generalist lifestyle and marine biomass degradation.</title>
        <authorList>
            <person name="Hagestad O.C."/>
            <person name="Hou L."/>
            <person name="Andersen J.H."/>
            <person name="Hansen E.H."/>
            <person name="Altermark B."/>
            <person name="Li C."/>
            <person name="Kuhnert E."/>
            <person name="Cox R.J."/>
            <person name="Crous P.W."/>
            <person name="Spatafora J.W."/>
            <person name="Lail K."/>
            <person name="Amirebrahimi M."/>
            <person name="Lipzen A."/>
            <person name="Pangilinan J."/>
            <person name="Andreopoulos W."/>
            <person name="Hayes R.D."/>
            <person name="Ng V."/>
            <person name="Grigoriev I.V."/>
            <person name="Jackson S.A."/>
            <person name="Sutton T.D.S."/>
            <person name="Dobson A.D.W."/>
            <person name="Rama T."/>
        </authorList>
    </citation>
    <scope>NUCLEOTIDE SEQUENCE</scope>
    <source>
        <strain evidence="2">TS7</strain>
    </source>
</reference>
<gene>
    <name evidence="2" type="ORF">F5Z01DRAFT_223983</name>
</gene>
<protein>
    <submittedName>
        <fullName evidence="2">Uncharacterized protein</fullName>
    </submittedName>
</protein>
<proteinExistence type="predicted"/>
<name>A0A9P8CMS0_9HYPO</name>
<organism evidence="2 3">
    <name type="scientific">Emericellopsis atlantica</name>
    <dbReference type="NCBI Taxonomy" id="2614577"/>
    <lineage>
        <taxon>Eukaryota</taxon>
        <taxon>Fungi</taxon>
        <taxon>Dikarya</taxon>
        <taxon>Ascomycota</taxon>
        <taxon>Pezizomycotina</taxon>
        <taxon>Sordariomycetes</taxon>
        <taxon>Hypocreomycetidae</taxon>
        <taxon>Hypocreales</taxon>
        <taxon>Bionectriaceae</taxon>
        <taxon>Emericellopsis</taxon>
    </lineage>
</organism>
<dbReference type="EMBL" id="MU251261">
    <property type="protein sequence ID" value="KAG9252733.1"/>
    <property type="molecule type" value="Genomic_DNA"/>
</dbReference>
<dbReference type="Proteomes" id="UP000887229">
    <property type="component" value="Unassembled WGS sequence"/>
</dbReference>
<dbReference type="RefSeq" id="XP_046116657.1">
    <property type="nucleotide sequence ID" value="XM_046258249.1"/>
</dbReference>
<evidence type="ECO:0000313" key="3">
    <source>
        <dbReference type="Proteomes" id="UP000887229"/>
    </source>
</evidence>
<dbReference type="AlphaFoldDB" id="A0A9P8CMS0"/>
<sequence length="247" mass="27210">MLCLSSTLLKGAALGFLLSLHPGVLSRSIPDLCPPSCYDVEASRAEHHRLQDFSLEHCALESRLDFKIHKDRSIEKAVCSGKKAKSVQRRSSEVHAQAEQFIDLQVIKQYDGIPIVRADFADLVNFIISYPGWLTGVDDTLPYWSSIEVVPGNLTLGFYIGRDIDPQSLFEATQQWGTMLPGGSSTFAAQRCGGSLTGRQTIGFVADGTGNVTKVQEITSLWNDGRCVQKFAKEEVWSDVSIVVRES</sequence>
<evidence type="ECO:0000256" key="1">
    <source>
        <dbReference type="SAM" id="SignalP"/>
    </source>
</evidence>
<dbReference type="GeneID" id="70289152"/>
<feature type="signal peptide" evidence="1">
    <location>
        <begin position="1"/>
        <end position="26"/>
    </location>
</feature>
<keyword evidence="3" id="KW-1185">Reference proteome</keyword>
<comment type="caution">
    <text evidence="2">The sequence shown here is derived from an EMBL/GenBank/DDBJ whole genome shotgun (WGS) entry which is preliminary data.</text>
</comment>
<feature type="chain" id="PRO_5040120997" evidence="1">
    <location>
        <begin position="27"/>
        <end position="247"/>
    </location>
</feature>
<keyword evidence="1" id="KW-0732">Signal</keyword>
<evidence type="ECO:0000313" key="2">
    <source>
        <dbReference type="EMBL" id="KAG9252733.1"/>
    </source>
</evidence>
<accession>A0A9P8CMS0</accession>